<dbReference type="EMBL" id="LFRF01000014">
    <property type="protein sequence ID" value="KND90237.1"/>
    <property type="molecule type" value="Genomic_DNA"/>
</dbReference>
<feature type="compositionally biased region" description="Gly residues" evidence="1">
    <location>
        <begin position="43"/>
        <end position="53"/>
    </location>
</feature>
<evidence type="ECO:0000313" key="2">
    <source>
        <dbReference type="EMBL" id="KND90237.1"/>
    </source>
</evidence>
<dbReference type="AlphaFoldDB" id="A0A0L0N879"/>
<feature type="region of interest" description="Disordered" evidence="1">
    <location>
        <begin position="35"/>
        <end position="56"/>
    </location>
</feature>
<evidence type="ECO:0000256" key="1">
    <source>
        <dbReference type="SAM" id="MobiDB-lite"/>
    </source>
</evidence>
<name>A0A0L0N879_TOLOC</name>
<accession>A0A0L0N879</accession>
<organism evidence="2 3">
    <name type="scientific">Tolypocladium ophioglossoides (strain CBS 100239)</name>
    <name type="common">Snaketongue truffleclub</name>
    <name type="synonym">Elaphocordyceps ophioglossoides</name>
    <dbReference type="NCBI Taxonomy" id="1163406"/>
    <lineage>
        <taxon>Eukaryota</taxon>
        <taxon>Fungi</taxon>
        <taxon>Dikarya</taxon>
        <taxon>Ascomycota</taxon>
        <taxon>Pezizomycotina</taxon>
        <taxon>Sordariomycetes</taxon>
        <taxon>Hypocreomycetidae</taxon>
        <taxon>Hypocreales</taxon>
        <taxon>Ophiocordycipitaceae</taxon>
        <taxon>Tolypocladium</taxon>
    </lineage>
</organism>
<comment type="caution">
    <text evidence="2">The sequence shown here is derived from an EMBL/GenBank/DDBJ whole genome shotgun (WGS) entry which is preliminary data.</text>
</comment>
<keyword evidence="3" id="KW-1185">Reference proteome</keyword>
<evidence type="ECO:0000313" key="3">
    <source>
        <dbReference type="Proteomes" id="UP000036947"/>
    </source>
</evidence>
<sequence>MRQLTRCGWQCPFAAENGHHPGTTYPVEPQGGRFGQHVDPQGGRFGPQGGRFGPQGHCLEPERGNAGSEHYGGAWGHGPGPFVQRPHGRSHRWLPPEPGSVGETAFARRGSALAPSRGTCGGLRSGEEAEFEVCIRIDYKDVLMLACMEAPSPRPSHCWDFIFISMKEWILGQPLRFVPASLRETWILLPFGGVPDTAPDVLGHGLMTYASPLRSVQNSKRLCSSL</sequence>
<reference evidence="2 3" key="1">
    <citation type="journal article" date="2015" name="BMC Genomics">
        <title>The genome of the truffle-parasite Tolypocladium ophioglossoides and the evolution of antifungal peptaibiotics.</title>
        <authorList>
            <person name="Quandt C.A."/>
            <person name="Bushley K.E."/>
            <person name="Spatafora J.W."/>
        </authorList>
    </citation>
    <scope>NUCLEOTIDE SEQUENCE [LARGE SCALE GENOMIC DNA]</scope>
    <source>
        <strain evidence="2 3">CBS 100239</strain>
    </source>
</reference>
<proteinExistence type="predicted"/>
<feature type="non-terminal residue" evidence="2">
    <location>
        <position position="226"/>
    </location>
</feature>
<dbReference type="Proteomes" id="UP000036947">
    <property type="component" value="Unassembled WGS sequence"/>
</dbReference>
<gene>
    <name evidence="2" type="ORF">TOPH_05253</name>
</gene>
<protein>
    <submittedName>
        <fullName evidence="2">Uncharacterized protein</fullName>
    </submittedName>
</protein>